<dbReference type="Gene3D" id="3.30.70.120">
    <property type="match status" value="1"/>
</dbReference>
<dbReference type="PANTHER" id="PTHR30115:SF11">
    <property type="entry name" value="NITROGEN REGULATORY PROTEIN P-II HOMOLOG"/>
    <property type="match status" value="1"/>
</dbReference>
<keyword evidence="4" id="KW-1185">Reference proteome</keyword>
<gene>
    <name evidence="3" type="ORF">V3H18_00600</name>
</gene>
<dbReference type="PROSITE" id="PS51343">
    <property type="entry name" value="PII_GLNB_DOM"/>
    <property type="match status" value="1"/>
</dbReference>
<sequence length="112" mass="12065">MKVVTAIIKPFKLNDVHNALFAIGVSGMTVYEAKGHGHQKGHSEIYGAVEYVAYFIPKLCIEVIVTPELVTSVVRAIMLAARTGQSGDGKIYVTSLDELYKIRTGETGPGAL</sequence>
<comment type="caution">
    <text evidence="3">The sequence shown here is derived from an EMBL/GenBank/DDBJ whole genome shotgun (WGS) entry which is preliminary data.</text>
</comment>
<dbReference type="RefSeq" id="WP_332079922.1">
    <property type="nucleotide sequence ID" value="NZ_JAZHYN010000001.1"/>
</dbReference>
<proteinExistence type="predicted"/>
<name>A0ABU7XCB1_9HYPH</name>
<dbReference type="InterPro" id="IPR002187">
    <property type="entry name" value="N-reg_PII"/>
</dbReference>
<evidence type="ECO:0000313" key="3">
    <source>
        <dbReference type="EMBL" id="MEF3365025.1"/>
    </source>
</evidence>
<accession>A0ABU7XCB1</accession>
<dbReference type="SUPFAM" id="SSF54913">
    <property type="entry name" value="GlnB-like"/>
    <property type="match status" value="1"/>
</dbReference>
<organism evidence="3 4">
    <name type="scientific">Methylocystis borbori</name>
    <dbReference type="NCBI Taxonomy" id="3118750"/>
    <lineage>
        <taxon>Bacteria</taxon>
        <taxon>Pseudomonadati</taxon>
        <taxon>Pseudomonadota</taxon>
        <taxon>Alphaproteobacteria</taxon>
        <taxon>Hyphomicrobiales</taxon>
        <taxon>Methylocystaceae</taxon>
        <taxon>Methylocystis</taxon>
    </lineage>
</organism>
<dbReference type="PRINTS" id="PR00340">
    <property type="entry name" value="PIIGLNB"/>
</dbReference>
<dbReference type="PANTHER" id="PTHR30115">
    <property type="entry name" value="NITROGEN REGULATORY PROTEIN P-II"/>
    <property type="match status" value="1"/>
</dbReference>
<protein>
    <recommendedName>
        <fullName evidence="1">Nitrogen regulatory protein P-II</fullName>
    </recommendedName>
</protein>
<dbReference type="SMART" id="SM00938">
    <property type="entry name" value="P-II"/>
    <property type="match status" value="1"/>
</dbReference>
<dbReference type="InterPro" id="IPR011322">
    <property type="entry name" value="N-reg_PII-like_a/b"/>
</dbReference>
<evidence type="ECO:0000313" key="4">
    <source>
        <dbReference type="Proteomes" id="UP001350748"/>
    </source>
</evidence>
<comment type="function">
    <text evidence="2">In nitrogen-limiting conditions, when the ratio of Gln to 2-ketoglutarate decreases, P-II is uridylylated to P-II-UMP. P-II-UMP allows the deadenylation of glutamine synthetase (GS), thus activating the enzyme. Conversely, in nitrogen excess P-II is deuridylated and promotes the adenylation of GS. P-II indirectly controls the transcription of the GS gene (glnA). P-II prevents NR-II-catalyzed conversion of NR-I to NR-I-phosphate, the transcriptional activator of glnA. When P-II is uridylylated to P-II-UMP, these events are reversed.</text>
</comment>
<dbReference type="Proteomes" id="UP001350748">
    <property type="component" value="Unassembled WGS sequence"/>
</dbReference>
<dbReference type="Pfam" id="PF00543">
    <property type="entry name" value="P-II"/>
    <property type="match status" value="1"/>
</dbReference>
<reference evidence="3 4" key="1">
    <citation type="submission" date="2024-02" db="EMBL/GenBank/DDBJ databases">
        <authorList>
            <person name="Grouzdev D."/>
        </authorList>
    </citation>
    <scope>NUCLEOTIDE SEQUENCE [LARGE SCALE GENOMIC DNA]</scope>
    <source>
        <strain evidence="3 4">9N</strain>
    </source>
</reference>
<dbReference type="InterPro" id="IPR015867">
    <property type="entry name" value="N-reg_PII/ATP_PRibTrfase_C"/>
</dbReference>
<dbReference type="EMBL" id="JAZHYN010000001">
    <property type="protein sequence ID" value="MEF3365025.1"/>
    <property type="molecule type" value="Genomic_DNA"/>
</dbReference>
<evidence type="ECO:0000256" key="2">
    <source>
        <dbReference type="ARBA" id="ARBA00025238"/>
    </source>
</evidence>
<evidence type="ECO:0000256" key="1">
    <source>
        <dbReference type="ARBA" id="ARBA00015681"/>
    </source>
</evidence>